<name>A0ABU4QPV9_9ENTR</name>
<dbReference type="EMBL" id="JAWXRD010000031">
    <property type="protein sequence ID" value="MDX6041278.1"/>
    <property type="molecule type" value="Genomic_DNA"/>
</dbReference>
<feature type="domain" description="NusG-like N-terminal" evidence="2">
    <location>
        <begin position="8"/>
        <end position="112"/>
    </location>
</feature>
<dbReference type="SUPFAM" id="SSF82679">
    <property type="entry name" value="N-utilization substance G protein NusG, N-terminal domain"/>
    <property type="match status" value="1"/>
</dbReference>
<evidence type="ECO:0000259" key="2">
    <source>
        <dbReference type="SMART" id="SM00738"/>
    </source>
</evidence>
<keyword evidence="1" id="KW-0804">Transcription</keyword>
<comment type="caution">
    <text evidence="3">The sequence shown here is derived from an EMBL/GenBank/DDBJ whole genome shotgun (WGS) entry which is preliminary data.</text>
</comment>
<reference evidence="3 4" key="1">
    <citation type="submission" date="2023-11" db="EMBL/GenBank/DDBJ databases">
        <title>Scandinavium wanjuensis sp. nov., isolated from lettuce South Korea.</title>
        <authorList>
            <person name="Park J."/>
            <person name="Park S."/>
            <person name="Oh K.K."/>
            <person name="Cho G.S."/>
            <person name="Franz C.M.A.P."/>
        </authorList>
    </citation>
    <scope>NUCLEOTIDE SEQUENCE [LARGE SCALE GENOMIC DNA]</scope>
    <source>
        <strain evidence="3 4">V105_6</strain>
    </source>
</reference>
<accession>A0ABU4QPV9</accession>
<protein>
    <submittedName>
        <fullName evidence="3">Transcription termination/antitermination NusG family protein</fullName>
    </submittedName>
</protein>
<dbReference type="Proteomes" id="UP001275664">
    <property type="component" value="Unassembled WGS sequence"/>
</dbReference>
<gene>
    <name evidence="3" type="ORF">SIK69_13880</name>
</gene>
<dbReference type="SMART" id="SM00738">
    <property type="entry name" value="NGN"/>
    <property type="match status" value="1"/>
</dbReference>
<evidence type="ECO:0000313" key="3">
    <source>
        <dbReference type="EMBL" id="MDX6041278.1"/>
    </source>
</evidence>
<sequence>MNIEQLHGQNWYLAQYITGGQNREKLFSWLSDLHITPWTPLTVNVVRRSDKLNSYRRRIAPLFPGYFFLKANLATQPVDTIRRHSAFCSFVMNGSQIAPLQSSVVTGLMKLHPDPTLNLNASDELEAASKAWLSDSQYQYLLNLDQETRPVSRVALLMNLVFEPGQQGF</sequence>
<evidence type="ECO:0000313" key="4">
    <source>
        <dbReference type="Proteomes" id="UP001275664"/>
    </source>
</evidence>
<dbReference type="Gene3D" id="3.30.70.940">
    <property type="entry name" value="NusG, N-terminal domain"/>
    <property type="match status" value="1"/>
</dbReference>
<proteinExistence type="predicted"/>
<dbReference type="InterPro" id="IPR006645">
    <property type="entry name" value="NGN-like_dom"/>
</dbReference>
<keyword evidence="4" id="KW-1185">Reference proteome</keyword>
<dbReference type="Pfam" id="PF02357">
    <property type="entry name" value="NusG"/>
    <property type="match status" value="1"/>
</dbReference>
<evidence type="ECO:0000256" key="1">
    <source>
        <dbReference type="ARBA" id="ARBA00023163"/>
    </source>
</evidence>
<organism evidence="3 4">
    <name type="scientific">Scandinavium lactucae</name>
    <dbReference type="NCBI Taxonomy" id="3095028"/>
    <lineage>
        <taxon>Bacteria</taxon>
        <taxon>Pseudomonadati</taxon>
        <taxon>Pseudomonadota</taxon>
        <taxon>Gammaproteobacteria</taxon>
        <taxon>Enterobacterales</taxon>
        <taxon>Enterobacteriaceae</taxon>
        <taxon>Scandinavium</taxon>
    </lineage>
</organism>
<dbReference type="InterPro" id="IPR036735">
    <property type="entry name" value="NGN_dom_sf"/>
</dbReference>